<reference evidence="2" key="1">
    <citation type="submission" date="2020-05" db="EMBL/GenBank/DDBJ databases">
        <title>WGS assembly of Panicum virgatum.</title>
        <authorList>
            <person name="Lovell J.T."/>
            <person name="Jenkins J."/>
            <person name="Shu S."/>
            <person name="Juenger T.E."/>
            <person name="Schmutz J."/>
        </authorList>
    </citation>
    <scope>NUCLEOTIDE SEQUENCE</scope>
    <source>
        <strain evidence="2">AP13</strain>
    </source>
</reference>
<protein>
    <submittedName>
        <fullName evidence="2">Uncharacterized protein</fullName>
    </submittedName>
</protein>
<feature type="compositionally biased region" description="Polar residues" evidence="1">
    <location>
        <begin position="12"/>
        <end position="23"/>
    </location>
</feature>
<evidence type="ECO:0000313" key="3">
    <source>
        <dbReference type="Proteomes" id="UP000823388"/>
    </source>
</evidence>
<dbReference type="AlphaFoldDB" id="A0A8T0XE68"/>
<keyword evidence="3" id="KW-1185">Reference proteome</keyword>
<feature type="region of interest" description="Disordered" evidence="1">
    <location>
        <begin position="140"/>
        <end position="170"/>
    </location>
</feature>
<comment type="caution">
    <text evidence="2">The sequence shown here is derived from an EMBL/GenBank/DDBJ whole genome shotgun (WGS) entry which is preliminary data.</text>
</comment>
<gene>
    <name evidence="2" type="ORF">PVAP13_1KG065700</name>
</gene>
<dbReference type="EMBL" id="CM029037">
    <property type="protein sequence ID" value="KAG2656176.1"/>
    <property type="molecule type" value="Genomic_DNA"/>
</dbReference>
<proteinExistence type="predicted"/>
<organism evidence="2 3">
    <name type="scientific">Panicum virgatum</name>
    <name type="common">Blackwell switchgrass</name>
    <dbReference type="NCBI Taxonomy" id="38727"/>
    <lineage>
        <taxon>Eukaryota</taxon>
        <taxon>Viridiplantae</taxon>
        <taxon>Streptophyta</taxon>
        <taxon>Embryophyta</taxon>
        <taxon>Tracheophyta</taxon>
        <taxon>Spermatophyta</taxon>
        <taxon>Magnoliopsida</taxon>
        <taxon>Liliopsida</taxon>
        <taxon>Poales</taxon>
        <taxon>Poaceae</taxon>
        <taxon>PACMAD clade</taxon>
        <taxon>Panicoideae</taxon>
        <taxon>Panicodae</taxon>
        <taxon>Paniceae</taxon>
        <taxon>Panicinae</taxon>
        <taxon>Panicum</taxon>
        <taxon>Panicum sect. Hiantes</taxon>
    </lineage>
</organism>
<name>A0A8T0XE68_PANVG</name>
<evidence type="ECO:0000313" key="2">
    <source>
        <dbReference type="EMBL" id="KAG2656176.1"/>
    </source>
</evidence>
<dbReference type="Proteomes" id="UP000823388">
    <property type="component" value="Chromosome 1K"/>
</dbReference>
<sequence>MPPWTPPPCSYLASSGRHSSAPSVSPRPPCLTDRKYTHLGAGKLIVGRNATASRKLRSDRGNCVAETSGLLSHGPEPSRHGWGIPSPTLSTSPPHVAAHKYRALRASSHNLTSSHRSERTTPGFQIQIALLATLGDPSPASRYGDPLPRPLAPSPRSAWFGGSAWSVARN</sequence>
<feature type="region of interest" description="Disordered" evidence="1">
    <location>
        <begin position="57"/>
        <end position="94"/>
    </location>
</feature>
<feature type="region of interest" description="Disordered" evidence="1">
    <location>
        <begin position="1"/>
        <end position="29"/>
    </location>
</feature>
<accession>A0A8T0XE68</accession>
<evidence type="ECO:0000256" key="1">
    <source>
        <dbReference type="SAM" id="MobiDB-lite"/>
    </source>
</evidence>